<dbReference type="Proteomes" id="UP001283361">
    <property type="component" value="Unassembled WGS sequence"/>
</dbReference>
<keyword evidence="2" id="KW-1185">Reference proteome</keyword>
<evidence type="ECO:0000313" key="2">
    <source>
        <dbReference type="Proteomes" id="UP001283361"/>
    </source>
</evidence>
<name>A0AAE0ZC71_9GAST</name>
<comment type="caution">
    <text evidence="1">The sequence shown here is derived from an EMBL/GenBank/DDBJ whole genome shotgun (WGS) entry which is preliminary data.</text>
</comment>
<proteinExistence type="predicted"/>
<evidence type="ECO:0000313" key="1">
    <source>
        <dbReference type="EMBL" id="KAK3766595.1"/>
    </source>
</evidence>
<sequence length="138" mass="15981">MRRIALHNEEVATVSHGRDYQEALALITAMDPGRKYPKRPLLYIPSQDGLGKELNTMNTHQVEKPNNFHWSLTAPPTLWLSLLSGIELGPAPLFGKPSVSKPLGWSVSLRMPDIYLYWNQWIERTVERRKERFIDWLS</sequence>
<reference evidence="1" key="1">
    <citation type="journal article" date="2023" name="G3 (Bethesda)">
        <title>A reference genome for the long-term kleptoplast-retaining sea slug Elysia crispata morphotype clarki.</title>
        <authorList>
            <person name="Eastman K.E."/>
            <person name="Pendleton A.L."/>
            <person name="Shaikh M.A."/>
            <person name="Suttiyut T."/>
            <person name="Ogas R."/>
            <person name="Tomko P."/>
            <person name="Gavelis G."/>
            <person name="Widhalm J.R."/>
            <person name="Wisecaver J.H."/>
        </authorList>
    </citation>
    <scope>NUCLEOTIDE SEQUENCE</scope>
    <source>
        <strain evidence="1">ECLA1</strain>
    </source>
</reference>
<protein>
    <submittedName>
        <fullName evidence="1">Uncharacterized protein</fullName>
    </submittedName>
</protein>
<dbReference type="AlphaFoldDB" id="A0AAE0ZC71"/>
<gene>
    <name evidence="1" type="ORF">RRG08_042375</name>
</gene>
<dbReference type="EMBL" id="JAWDGP010004208">
    <property type="protein sequence ID" value="KAK3766595.1"/>
    <property type="molecule type" value="Genomic_DNA"/>
</dbReference>
<accession>A0AAE0ZC71</accession>
<organism evidence="1 2">
    <name type="scientific">Elysia crispata</name>
    <name type="common">lettuce slug</name>
    <dbReference type="NCBI Taxonomy" id="231223"/>
    <lineage>
        <taxon>Eukaryota</taxon>
        <taxon>Metazoa</taxon>
        <taxon>Spiralia</taxon>
        <taxon>Lophotrochozoa</taxon>
        <taxon>Mollusca</taxon>
        <taxon>Gastropoda</taxon>
        <taxon>Heterobranchia</taxon>
        <taxon>Euthyneura</taxon>
        <taxon>Panpulmonata</taxon>
        <taxon>Sacoglossa</taxon>
        <taxon>Placobranchoidea</taxon>
        <taxon>Plakobranchidae</taxon>
        <taxon>Elysia</taxon>
    </lineage>
</organism>